<evidence type="ECO:0000256" key="5">
    <source>
        <dbReference type="ARBA" id="ARBA00023163"/>
    </source>
</evidence>
<dbReference type="Pfam" id="PF08281">
    <property type="entry name" value="Sigma70_r4_2"/>
    <property type="match status" value="1"/>
</dbReference>
<keyword evidence="5" id="KW-0804">Transcription</keyword>
<dbReference type="Pfam" id="PF04542">
    <property type="entry name" value="Sigma70_r2"/>
    <property type="match status" value="1"/>
</dbReference>
<comment type="similarity">
    <text evidence="1">Belongs to the sigma-70 factor family. ECF subfamily.</text>
</comment>
<keyword evidence="4" id="KW-0238">DNA-binding</keyword>
<evidence type="ECO:0000256" key="3">
    <source>
        <dbReference type="ARBA" id="ARBA00023082"/>
    </source>
</evidence>
<evidence type="ECO:0000259" key="7">
    <source>
        <dbReference type="Pfam" id="PF08281"/>
    </source>
</evidence>
<dbReference type="PANTHER" id="PTHR43133:SF8">
    <property type="entry name" value="RNA POLYMERASE SIGMA FACTOR HI_1459-RELATED"/>
    <property type="match status" value="1"/>
</dbReference>
<evidence type="ECO:0000313" key="9">
    <source>
        <dbReference type="Proteomes" id="UP001501725"/>
    </source>
</evidence>
<gene>
    <name evidence="8" type="ORF">GCM10023184_42370</name>
</gene>
<keyword evidence="9" id="KW-1185">Reference proteome</keyword>
<comment type="caution">
    <text evidence="8">The sequence shown here is derived from an EMBL/GenBank/DDBJ whole genome shotgun (WGS) entry which is preliminary data.</text>
</comment>
<name>A0ABP8HQG3_9BACT</name>
<sequence>MTTTPSDTDLLRGCRKGDRKAQELLYRNYYRSMMALCLRYCGNDEDAMEALNNGFLKVFRNVARYDAAQGSLYTWMRTIVLNACLDYIKSRSRNEPTRELTDTMEADLPAEAVSRLQAAELLALVRALPPATAAVFNLYAIEGYNHREIGTLLGISEGTSKWHLSTARKQLQQMIHQQNLKCHE</sequence>
<dbReference type="InterPro" id="IPR013249">
    <property type="entry name" value="RNA_pol_sigma70_r4_t2"/>
</dbReference>
<dbReference type="Gene3D" id="1.10.10.10">
    <property type="entry name" value="Winged helix-like DNA-binding domain superfamily/Winged helix DNA-binding domain"/>
    <property type="match status" value="1"/>
</dbReference>
<evidence type="ECO:0000256" key="4">
    <source>
        <dbReference type="ARBA" id="ARBA00023125"/>
    </source>
</evidence>
<dbReference type="InterPro" id="IPR013324">
    <property type="entry name" value="RNA_pol_sigma_r3/r4-like"/>
</dbReference>
<dbReference type="SUPFAM" id="SSF88659">
    <property type="entry name" value="Sigma3 and sigma4 domains of RNA polymerase sigma factors"/>
    <property type="match status" value="1"/>
</dbReference>
<dbReference type="NCBIfam" id="TIGR02937">
    <property type="entry name" value="sigma70-ECF"/>
    <property type="match status" value="1"/>
</dbReference>
<dbReference type="Proteomes" id="UP001501725">
    <property type="component" value="Unassembled WGS sequence"/>
</dbReference>
<dbReference type="Gene3D" id="1.10.1740.10">
    <property type="match status" value="1"/>
</dbReference>
<dbReference type="InterPro" id="IPR013325">
    <property type="entry name" value="RNA_pol_sigma_r2"/>
</dbReference>
<dbReference type="SUPFAM" id="SSF88946">
    <property type="entry name" value="Sigma2 domain of RNA polymerase sigma factors"/>
    <property type="match status" value="1"/>
</dbReference>
<reference evidence="9" key="1">
    <citation type="journal article" date="2019" name="Int. J. Syst. Evol. Microbiol.">
        <title>The Global Catalogue of Microorganisms (GCM) 10K type strain sequencing project: providing services to taxonomists for standard genome sequencing and annotation.</title>
        <authorList>
            <consortium name="The Broad Institute Genomics Platform"/>
            <consortium name="The Broad Institute Genome Sequencing Center for Infectious Disease"/>
            <person name="Wu L."/>
            <person name="Ma J."/>
        </authorList>
    </citation>
    <scope>NUCLEOTIDE SEQUENCE [LARGE SCALE GENOMIC DNA]</scope>
    <source>
        <strain evidence="9">JCM 17919</strain>
    </source>
</reference>
<feature type="domain" description="RNA polymerase sigma factor 70 region 4 type 2" evidence="7">
    <location>
        <begin position="120"/>
        <end position="171"/>
    </location>
</feature>
<dbReference type="InterPro" id="IPR014284">
    <property type="entry name" value="RNA_pol_sigma-70_dom"/>
</dbReference>
<dbReference type="InterPro" id="IPR007627">
    <property type="entry name" value="RNA_pol_sigma70_r2"/>
</dbReference>
<dbReference type="EMBL" id="BAABGY010000016">
    <property type="protein sequence ID" value="GAA4342697.1"/>
    <property type="molecule type" value="Genomic_DNA"/>
</dbReference>
<accession>A0ABP8HQG3</accession>
<dbReference type="InterPro" id="IPR036388">
    <property type="entry name" value="WH-like_DNA-bd_sf"/>
</dbReference>
<evidence type="ECO:0000256" key="1">
    <source>
        <dbReference type="ARBA" id="ARBA00010641"/>
    </source>
</evidence>
<dbReference type="PANTHER" id="PTHR43133">
    <property type="entry name" value="RNA POLYMERASE ECF-TYPE SIGMA FACTO"/>
    <property type="match status" value="1"/>
</dbReference>
<keyword evidence="3" id="KW-0731">Sigma factor</keyword>
<dbReference type="InterPro" id="IPR039425">
    <property type="entry name" value="RNA_pol_sigma-70-like"/>
</dbReference>
<evidence type="ECO:0000259" key="6">
    <source>
        <dbReference type="Pfam" id="PF04542"/>
    </source>
</evidence>
<proteinExistence type="inferred from homology"/>
<protein>
    <submittedName>
        <fullName evidence="8">RNA polymerase sigma factor</fullName>
    </submittedName>
</protein>
<evidence type="ECO:0000313" key="8">
    <source>
        <dbReference type="EMBL" id="GAA4342697.1"/>
    </source>
</evidence>
<keyword evidence="2" id="KW-0805">Transcription regulation</keyword>
<organism evidence="8 9">
    <name type="scientific">Flaviaesturariibacter amylovorans</name>
    <dbReference type="NCBI Taxonomy" id="1084520"/>
    <lineage>
        <taxon>Bacteria</taxon>
        <taxon>Pseudomonadati</taxon>
        <taxon>Bacteroidota</taxon>
        <taxon>Chitinophagia</taxon>
        <taxon>Chitinophagales</taxon>
        <taxon>Chitinophagaceae</taxon>
        <taxon>Flaviaestuariibacter</taxon>
    </lineage>
</organism>
<feature type="domain" description="RNA polymerase sigma-70 region 2" evidence="6">
    <location>
        <begin position="25"/>
        <end position="93"/>
    </location>
</feature>
<dbReference type="RefSeq" id="WP_345257951.1">
    <property type="nucleotide sequence ID" value="NZ_BAABGY010000016.1"/>
</dbReference>
<evidence type="ECO:0000256" key="2">
    <source>
        <dbReference type="ARBA" id="ARBA00023015"/>
    </source>
</evidence>